<dbReference type="EMBL" id="AWEZ01000010">
    <property type="protein sequence ID" value="ERL10416.1"/>
    <property type="molecule type" value="Genomic_DNA"/>
</dbReference>
<dbReference type="PATRIC" id="fig|1125712.3.peg.338"/>
<sequence>MDMPLETSDSFRLGTPALVCRWRLSNRKLPLENRHLRSLSWRRLDERPLNAGLISWAKQHIEWTLADGAVAHPDGVLMLVVDDAGQAAMTVGPYEELHATKLAHLVGRARTARTEAWETGVAPESLWVWHDECLYWGIDEDAHASGAASLIEDLARTLGTPVERSAHLLDDAHAGELDADEAFLVSDEHGVVLACDDAGEEGHRLRDAYRTLLARTH</sequence>
<comment type="caution">
    <text evidence="1">The sequence shown here is derived from an EMBL/GenBank/DDBJ whole genome shotgun (WGS) entry which is preliminary data.</text>
</comment>
<name>U2VCW1_9ACTN</name>
<dbReference type="Proteomes" id="UP000016638">
    <property type="component" value="Unassembled WGS sequence"/>
</dbReference>
<protein>
    <submittedName>
        <fullName evidence="1">Uncharacterized protein</fullName>
    </submittedName>
</protein>
<dbReference type="eggNOG" id="ENOG5034832">
    <property type="taxonomic scope" value="Bacteria"/>
</dbReference>
<dbReference type="AlphaFoldDB" id="U2VCW1"/>
<keyword evidence="2" id="KW-1185">Reference proteome</keyword>
<proteinExistence type="predicted"/>
<dbReference type="RefSeq" id="WP_021725148.1">
    <property type="nucleotide sequence ID" value="NZ_AWEZ01000010.1"/>
</dbReference>
<accession>U2VCW1</accession>
<gene>
    <name evidence="1" type="ORF">HMPREF1316_1959</name>
</gene>
<reference evidence="1 2" key="1">
    <citation type="submission" date="2013-08" db="EMBL/GenBank/DDBJ databases">
        <authorList>
            <person name="Durkin A.S."/>
            <person name="Haft D.R."/>
            <person name="McCorrison J."/>
            <person name="Torralba M."/>
            <person name="Gillis M."/>
            <person name="Haft D.H."/>
            <person name="Methe B."/>
            <person name="Sutton G."/>
            <person name="Nelson K.E."/>
        </authorList>
    </citation>
    <scope>NUCLEOTIDE SEQUENCE [LARGE SCALE GENOMIC DNA]</scope>
    <source>
        <strain evidence="1 2">F0195</strain>
    </source>
</reference>
<organism evidence="1 2">
    <name type="scientific">Olsenella profusa F0195</name>
    <dbReference type="NCBI Taxonomy" id="1125712"/>
    <lineage>
        <taxon>Bacteria</taxon>
        <taxon>Bacillati</taxon>
        <taxon>Actinomycetota</taxon>
        <taxon>Coriobacteriia</taxon>
        <taxon>Coriobacteriales</taxon>
        <taxon>Atopobiaceae</taxon>
        <taxon>Olsenella</taxon>
    </lineage>
</organism>
<evidence type="ECO:0000313" key="1">
    <source>
        <dbReference type="EMBL" id="ERL10416.1"/>
    </source>
</evidence>
<dbReference type="STRING" id="1125712.HMPREF1316_1959"/>
<evidence type="ECO:0000313" key="2">
    <source>
        <dbReference type="Proteomes" id="UP000016638"/>
    </source>
</evidence>